<protein>
    <submittedName>
        <fullName evidence="1">Sorbosone dehydrogenase</fullName>
    </submittedName>
</protein>
<dbReference type="EMBL" id="BMFN01000001">
    <property type="protein sequence ID" value="GGF52768.1"/>
    <property type="molecule type" value="Genomic_DNA"/>
</dbReference>
<organism evidence="1 2">
    <name type="scientific">Hymenobacter qilianensis</name>
    <dbReference type="NCBI Taxonomy" id="1385715"/>
    <lineage>
        <taxon>Bacteria</taxon>
        <taxon>Pseudomonadati</taxon>
        <taxon>Bacteroidota</taxon>
        <taxon>Cytophagia</taxon>
        <taxon>Cytophagales</taxon>
        <taxon>Hymenobacteraceae</taxon>
        <taxon>Hymenobacter</taxon>
    </lineage>
</organism>
<accession>A0ACB5PMC1</accession>
<evidence type="ECO:0000313" key="2">
    <source>
        <dbReference type="Proteomes" id="UP000605392"/>
    </source>
</evidence>
<comment type="caution">
    <text evidence="1">The sequence shown here is derived from an EMBL/GenBank/DDBJ whole genome shotgun (WGS) entry which is preliminary data.</text>
</comment>
<proteinExistence type="predicted"/>
<keyword evidence="2" id="KW-1185">Reference proteome</keyword>
<gene>
    <name evidence="1" type="ORF">GCM10011375_05360</name>
</gene>
<sequence>MVIMKNYLLYLPLAALFACNQSSPKTEETAAATAASTDSVAAPALPEPYATPSAKNFSKVIGWPKGKMPTVPAGFTVTEFAADLQNPRWIYVAPNGDIFIAESNSIEKTSTAKGEKAKGLKQSGSMKESSANRITLLRDANKDGKPEVRETFLTGLNQPFGMLVVGDNFYVGNTDAVLRFPYKAGQTKITAGGQKILDLPVGGYNNHWTRNLLANADGSKIYVSVGSGSNVMEKGEKNDEGRALILEINPDGSGKRVYASGLRNPVGMDWQPGTQVLWTAVNERDELGDELVPDYMTSVKEGGFYGWPYSYFGQNEDPRRKGERPDLVAKAIVPDVALGPHTASLGLAFYDASGFPAKYRNGAFIGQHGSWNSSKFTGYKVVFVPFQNGKPAGQPEDFMTGFVANEGTKEVYGRPVGVTVLPDGSMLVADDAGGKIWRVSSTQGTKS</sequence>
<dbReference type="Proteomes" id="UP000605392">
    <property type="component" value="Unassembled WGS sequence"/>
</dbReference>
<name>A0ACB5PMC1_9BACT</name>
<reference evidence="1 2" key="1">
    <citation type="journal article" date="2019" name="Int. J. Syst. Evol. Microbiol.">
        <title>The Global Catalogue of Microorganisms (GCM) 10K type strain sequencing project: providing services to taxonomists for standard genome sequencing and annotation.</title>
        <authorList>
            <consortium name="The Broad Institute Genomics Platform"/>
            <consortium name="The Broad Institute Genome Sequencing Center for Infectious Disease"/>
            <person name="Wu L."/>
            <person name="Ma J."/>
        </authorList>
    </citation>
    <scope>NUCLEOTIDE SEQUENCE [LARGE SCALE GENOMIC DNA]</scope>
    <source>
        <strain evidence="1 2">CGMCC 1.12720</strain>
    </source>
</reference>
<evidence type="ECO:0000313" key="1">
    <source>
        <dbReference type="EMBL" id="GGF52768.1"/>
    </source>
</evidence>